<keyword evidence="1" id="KW-1133">Transmembrane helix</keyword>
<evidence type="ECO:0000259" key="3">
    <source>
        <dbReference type="Pfam" id="PF16344"/>
    </source>
</evidence>
<evidence type="ECO:0000313" key="5">
    <source>
        <dbReference type="Proteomes" id="UP000198964"/>
    </source>
</evidence>
<feature type="domain" description="Protein FecR C-terminal" evidence="3">
    <location>
        <begin position="257"/>
        <end position="322"/>
    </location>
</feature>
<evidence type="ECO:0000256" key="1">
    <source>
        <dbReference type="SAM" id="Phobius"/>
    </source>
</evidence>
<keyword evidence="1" id="KW-0812">Transmembrane</keyword>
<dbReference type="InterPro" id="IPR006860">
    <property type="entry name" value="FecR"/>
</dbReference>
<dbReference type="Pfam" id="PF16344">
    <property type="entry name" value="FecR_C"/>
    <property type="match status" value="1"/>
</dbReference>
<evidence type="ECO:0000259" key="2">
    <source>
        <dbReference type="Pfam" id="PF04773"/>
    </source>
</evidence>
<dbReference type="RefSeq" id="WP_093919358.1">
    <property type="nucleotide sequence ID" value="NZ_FONW01000002.1"/>
</dbReference>
<sequence length="339" mass="38726">MTTSKKKDFENIFEGKRSFSSVSSVTDYLGKQKKEQETEDYQQNQWHHILSDNSVPAADLKHILYKVKYDILFEKNQKQRKLLIGISAAAASLLLPLILIFTLNYQAGLRTQNTNKLVELHCPEGTRTKFTLPDGSSGWLAGGSSIAYNLDFNQARSVSVNGEAFFDVRRDPKNEFTVEMNDITVRVLGTQFNVLNYNDDPISEVVVLSGLVQVAGNEKQFQEQLSSNKKLQFQSEENKIVLSNVDASNYTAWKKGRLVFSNENLEEVCRKIKRYYNIEVELNPKDIDNQLFRADIEIGPIDDLLNYMSLALPIKYELINQNQNKTEKGKPQRLIISKK</sequence>
<dbReference type="STRING" id="655355.SAMN05216283_102733"/>
<dbReference type="Gene3D" id="3.55.50.30">
    <property type="match status" value="1"/>
</dbReference>
<dbReference type="InterPro" id="IPR032508">
    <property type="entry name" value="FecR_C"/>
</dbReference>
<name>A0A1I2G315_9BACT</name>
<proteinExistence type="predicted"/>
<keyword evidence="5" id="KW-1185">Reference proteome</keyword>
<dbReference type="InterPro" id="IPR012373">
    <property type="entry name" value="Ferrdict_sens_TM"/>
</dbReference>
<feature type="domain" description="FecR protein" evidence="2">
    <location>
        <begin position="124"/>
        <end position="212"/>
    </location>
</feature>
<organism evidence="4 5">
    <name type="scientific">Sunxiuqinia elliptica</name>
    <dbReference type="NCBI Taxonomy" id="655355"/>
    <lineage>
        <taxon>Bacteria</taxon>
        <taxon>Pseudomonadati</taxon>
        <taxon>Bacteroidota</taxon>
        <taxon>Bacteroidia</taxon>
        <taxon>Marinilabiliales</taxon>
        <taxon>Prolixibacteraceae</taxon>
        <taxon>Sunxiuqinia</taxon>
    </lineage>
</organism>
<dbReference type="Proteomes" id="UP000198964">
    <property type="component" value="Unassembled WGS sequence"/>
</dbReference>
<dbReference type="PANTHER" id="PTHR30273:SF2">
    <property type="entry name" value="PROTEIN FECR"/>
    <property type="match status" value="1"/>
</dbReference>
<evidence type="ECO:0000313" key="4">
    <source>
        <dbReference type="EMBL" id="SFF12025.1"/>
    </source>
</evidence>
<dbReference type="Gene3D" id="2.60.120.1440">
    <property type="match status" value="1"/>
</dbReference>
<dbReference type="GO" id="GO:0016989">
    <property type="term" value="F:sigma factor antagonist activity"/>
    <property type="evidence" value="ECO:0007669"/>
    <property type="project" value="TreeGrafter"/>
</dbReference>
<reference evidence="4 5" key="1">
    <citation type="submission" date="2016-10" db="EMBL/GenBank/DDBJ databases">
        <authorList>
            <person name="de Groot N.N."/>
        </authorList>
    </citation>
    <scope>NUCLEOTIDE SEQUENCE [LARGE SCALE GENOMIC DNA]</scope>
    <source>
        <strain evidence="4 5">CGMCC 1.9156</strain>
    </source>
</reference>
<feature type="transmembrane region" description="Helical" evidence="1">
    <location>
        <begin position="82"/>
        <end position="103"/>
    </location>
</feature>
<dbReference type="AlphaFoldDB" id="A0A1I2G315"/>
<accession>A0A1I2G315</accession>
<dbReference type="EMBL" id="FONW01000002">
    <property type="protein sequence ID" value="SFF12025.1"/>
    <property type="molecule type" value="Genomic_DNA"/>
</dbReference>
<protein>
    <submittedName>
        <fullName evidence="4">FecR family protein</fullName>
    </submittedName>
</protein>
<keyword evidence="1" id="KW-0472">Membrane</keyword>
<dbReference type="Pfam" id="PF04773">
    <property type="entry name" value="FecR"/>
    <property type="match status" value="1"/>
</dbReference>
<gene>
    <name evidence="4" type="ORF">SAMN05216283_102733</name>
</gene>
<dbReference type="PANTHER" id="PTHR30273">
    <property type="entry name" value="PERIPLASMIC SIGNAL SENSOR AND SIGMA FACTOR ACTIVATOR FECR-RELATED"/>
    <property type="match status" value="1"/>
</dbReference>